<evidence type="ECO:0000313" key="3">
    <source>
        <dbReference type="Proteomes" id="UP001222958"/>
    </source>
</evidence>
<gene>
    <name evidence="2" type="ORF">QDQ28_12715</name>
</gene>
<protein>
    <submittedName>
        <fullName evidence="2">Helix-turn-helix domain-containing protein</fullName>
    </submittedName>
</protein>
<dbReference type="InterPro" id="IPR036388">
    <property type="entry name" value="WH-like_DNA-bd_sf"/>
</dbReference>
<evidence type="ECO:0000313" key="2">
    <source>
        <dbReference type="EMBL" id="MDH2337043.1"/>
    </source>
</evidence>
<dbReference type="Proteomes" id="UP001222958">
    <property type="component" value="Unassembled WGS sequence"/>
</dbReference>
<dbReference type="Gene3D" id="1.10.10.10">
    <property type="entry name" value="Winged helix-like DNA-binding domain superfamily/Winged helix DNA-binding domain"/>
    <property type="match status" value="1"/>
</dbReference>
<feature type="compositionally biased region" description="Low complexity" evidence="1">
    <location>
        <begin position="145"/>
        <end position="162"/>
    </location>
</feature>
<dbReference type="Pfam" id="PF13730">
    <property type="entry name" value="HTH_36"/>
    <property type="match status" value="1"/>
</dbReference>
<organism evidence="2 3">
    <name type="scientific">Clostridium perfringens</name>
    <dbReference type="NCBI Taxonomy" id="1502"/>
    <lineage>
        <taxon>Bacteria</taxon>
        <taxon>Bacillati</taxon>
        <taxon>Bacillota</taxon>
        <taxon>Clostridia</taxon>
        <taxon>Eubacteriales</taxon>
        <taxon>Clostridiaceae</taxon>
        <taxon>Clostridium</taxon>
    </lineage>
</organism>
<name>A0AAP4A877_CLOPF</name>
<evidence type="ECO:0000256" key="1">
    <source>
        <dbReference type="SAM" id="MobiDB-lite"/>
    </source>
</evidence>
<dbReference type="EMBL" id="JARVUX010000007">
    <property type="protein sequence ID" value="MDH2337043.1"/>
    <property type="molecule type" value="Genomic_DNA"/>
</dbReference>
<feature type="compositionally biased region" description="Basic and acidic residues" evidence="1">
    <location>
        <begin position="135"/>
        <end position="144"/>
    </location>
</feature>
<comment type="caution">
    <text evidence="2">The sequence shown here is derived from an EMBL/GenBank/DDBJ whole genome shotgun (WGS) entry which is preliminary data.</text>
</comment>
<accession>A0AAP4A877</accession>
<proteinExistence type="predicted"/>
<sequence>MDQIKYEGKSILCKGYGTIPKYIMQADISIESKAIYAYMCSFAGAGQSAFPSVEKILLDLNISKDRFYKHRKELINNGFIKIERNRIKGKVMKNTYIIPQIVTSIDQEKPCPKNKEMDTKPIPYFKDTEFKDTEFKDTENKDSNNNRTNNNKTNNNNINNNKTDVVVNKDFQKVLKGFDERDIKSILKFCFENHIDIEVVEEKLKIINGMKKVNNRVGALIKAIKEDWKPNKGQVNNNCNFSQRDYDYDSLEKQLLGWEE</sequence>
<feature type="region of interest" description="Disordered" evidence="1">
    <location>
        <begin position="135"/>
        <end position="162"/>
    </location>
</feature>
<dbReference type="RefSeq" id="WP_279858044.1">
    <property type="nucleotide sequence ID" value="NZ_JARVUX010000007.1"/>
</dbReference>
<dbReference type="AlphaFoldDB" id="A0AAP4A877"/>
<reference evidence="2" key="1">
    <citation type="submission" date="2023-04" db="EMBL/GenBank/DDBJ databases">
        <title>Epidemiological investigation of Clostridium perfringens isolated from cattle.</title>
        <authorList>
            <person name="Tian R."/>
        </authorList>
    </citation>
    <scope>NUCLEOTIDE SEQUENCE</scope>
    <source>
        <strain evidence="2">ZWCP172</strain>
    </source>
</reference>